<evidence type="ECO:0000259" key="3">
    <source>
        <dbReference type="PROSITE" id="PS51186"/>
    </source>
</evidence>
<dbReference type="EMBL" id="JACXAA010000005">
    <property type="protein sequence ID" value="MBD2754460.1"/>
    <property type="molecule type" value="Genomic_DNA"/>
</dbReference>
<feature type="domain" description="N-acetyltransferase" evidence="3">
    <location>
        <begin position="9"/>
        <end position="158"/>
    </location>
</feature>
<sequence>MIIPLDKNLIFRLATKDDLYEIVQMLLDDTLGALREKHDATLSDSYVNAFEKIQADPNQELTIVELNGEKVATFQLSFIQYLTYQGGLRAQIEAVRTKSTYRGQGIGTKVFEYAINRAKEKGCHLIQLTTDKRRPDAIRFYESLGFVATHEGMKRKLD</sequence>
<keyword evidence="2" id="KW-0012">Acyltransferase</keyword>
<comment type="caution">
    <text evidence="4">The sequence shown here is derived from an EMBL/GenBank/DDBJ whole genome shotgun (WGS) entry which is preliminary data.</text>
</comment>
<dbReference type="InterPro" id="IPR000182">
    <property type="entry name" value="GNAT_dom"/>
</dbReference>
<dbReference type="InterPro" id="IPR016181">
    <property type="entry name" value="Acyl_CoA_acyltransferase"/>
</dbReference>
<gene>
    <name evidence="4" type="ORF">IC230_16245</name>
</gene>
<dbReference type="PROSITE" id="PS51186">
    <property type="entry name" value="GNAT"/>
    <property type="match status" value="1"/>
</dbReference>
<dbReference type="RefSeq" id="WP_191040089.1">
    <property type="nucleotide sequence ID" value="NZ_JACXAA010000005.1"/>
</dbReference>
<accession>A0A927B2L9</accession>
<keyword evidence="1" id="KW-0808">Transferase</keyword>
<evidence type="ECO:0000313" key="4">
    <source>
        <dbReference type="EMBL" id="MBD2754460.1"/>
    </source>
</evidence>
<dbReference type="SUPFAM" id="SSF55729">
    <property type="entry name" value="Acyl-CoA N-acyltransferases (Nat)"/>
    <property type="match status" value="1"/>
</dbReference>
<dbReference type="Proteomes" id="UP000653797">
    <property type="component" value="Unassembled WGS sequence"/>
</dbReference>
<dbReference type="Pfam" id="PF00583">
    <property type="entry name" value="Acetyltransf_1"/>
    <property type="match status" value="1"/>
</dbReference>
<dbReference type="Gene3D" id="3.40.630.30">
    <property type="match status" value="1"/>
</dbReference>
<dbReference type="CDD" id="cd04301">
    <property type="entry name" value="NAT_SF"/>
    <property type="match status" value="1"/>
</dbReference>
<protein>
    <submittedName>
        <fullName evidence="4">GNAT family N-acetyltransferase</fullName>
    </submittedName>
</protein>
<organism evidence="4 5">
    <name type="scientific">Spirosoma validum</name>
    <dbReference type="NCBI Taxonomy" id="2771355"/>
    <lineage>
        <taxon>Bacteria</taxon>
        <taxon>Pseudomonadati</taxon>
        <taxon>Bacteroidota</taxon>
        <taxon>Cytophagia</taxon>
        <taxon>Cytophagales</taxon>
        <taxon>Cytophagaceae</taxon>
        <taxon>Spirosoma</taxon>
    </lineage>
</organism>
<evidence type="ECO:0000313" key="5">
    <source>
        <dbReference type="Proteomes" id="UP000653797"/>
    </source>
</evidence>
<dbReference type="PANTHER" id="PTHR43420:SF12">
    <property type="entry name" value="N-ACETYLTRANSFERASE DOMAIN-CONTAINING PROTEIN"/>
    <property type="match status" value="1"/>
</dbReference>
<name>A0A927B2L9_9BACT</name>
<dbReference type="AlphaFoldDB" id="A0A927B2L9"/>
<reference evidence="4" key="1">
    <citation type="submission" date="2020-09" db="EMBL/GenBank/DDBJ databases">
        <authorList>
            <person name="Kim M.K."/>
        </authorList>
    </citation>
    <scope>NUCLEOTIDE SEQUENCE</scope>
    <source>
        <strain evidence="4">BT704</strain>
    </source>
</reference>
<keyword evidence="5" id="KW-1185">Reference proteome</keyword>
<dbReference type="InterPro" id="IPR050680">
    <property type="entry name" value="YpeA/RimI_acetyltransf"/>
</dbReference>
<evidence type="ECO:0000256" key="2">
    <source>
        <dbReference type="ARBA" id="ARBA00023315"/>
    </source>
</evidence>
<dbReference type="PANTHER" id="PTHR43420">
    <property type="entry name" value="ACETYLTRANSFERASE"/>
    <property type="match status" value="1"/>
</dbReference>
<proteinExistence type="predicted"/>
<evidence type="ECO:0000256" key="1">
    <source>
        <dbReference type="ARBA" id="ARBA00022679"/>
    </source>
</evidence>
<dbReference type="GO" id="GO:0016747">
    <property type="term" value="F:acyltransferase activity, transferring groups other than amino-acyl groups"/>
    <property type="evidence" value="ECO:0007669"/>
    <property type="project" value="InterPro"/>
</dbReference>